<reference evidence="2" key="1">
    <citation type="journal article" date="2015" name="Nature">
        <title>Complex archaea that bridge the gap between prokaryotes and eukaryotes.</title>
        <authorList>
            <person name="Spang A."/>
            <person name="Saw J.H."/>
            <person name="Jorgensen S.L."/>
            <person name="Zaremba-Niedzwiedzka K."/>
            <person name="Martijn J."/>
            <person name="Lind A.E."/>
            <person name="van Eijk R."/>
            <person name="Schleper C."/>
            <person name="Guy L."/>
            <person name="Ettema T.J."/>
        </authorList>
    </citation>
    <scope>NUCLEOTIDE SEQUENCE</scope>
</reference>
<comment type="caution">
    <text evidence="2">The sequence shown here is derived from an EMBL/GenBank/DDBJ whole genome shotgun (WGS) entry which is preliminary data.</text>
</comment>
<dbReference type="Pfam" id="PF07876">
    <property type="entry name" value="Dabb"/>
    <property type="match status" value="1"/>
</dbReference>
<dbReference type="PROSITE" id="PS51502">
    <property type="entry name" value="S_R_A_B_BARREL"/>
    <property type="match status" value="1"/>
</dbReference>
<gene>
    <name evidence="2" type="ORF">LCGC14_2595700</name>
</gene>
<sequence>MIRHIVMFKLMRSGNEESLEETKMEVKNRLEALLSLISVIRSMEVGINVVKSERAFDVALVSTFDSLEDLETYRVHPDHQKVVSYIATVKDQSAAVDFEF</sequence>
<dbReference type="Gene3D" id="3.30.70.100">
    <property type="match status" value="1"/>
</dbReference>
<dbReference type="EMBL" id="LAZR01043686">
    <property type="protein sequence ID" value="KKL06471.1"/>
    <property type="molecule type" value="Genomic_DNA"/>
</dbReference>
<evidence type="ECO:0000313" key="2">
    <source>
        <dbReference type="EMBL" id="KKL06471.1"/>
    </source>
</evidence>
<evidence type="ECO:0000259" key="1">
    <source>
        <dbReference type="PROSITE" id="PS51502"/>
    </source>
</evidence>
<dbReference type="InterPro" id="IPR013097">
    <property type="entry name" value="Dabb"/>
</dbReference>
<accession>A0A0F9CLA0</accession>
<proteinExistence type="predicted"/>
<dbReference type="PANTHER" id="PTHR37832">
    <property type="entry name" value="BLL2683 PROTEIN"/>
    <property type="match status" value="1"/>
</dbReference>
<dbReference type="SMART" id="SM00886">
    <property type="entry name" value="Dabb"/>
    <property type="match status" value="1"/>
</dbReference>
<dbReference type="SUPFAM" id="SSF54909">
    <property type="entry name" value="Dimeric alpha+beta barrel"/>
    <property type="match status" value="1"/>
</dbReference>
<name>A0A0F9CLA0_9ZZZZ</name>
<protein>
    <recommendedName>
        <fullName evidence="1">Stress-response A/B barrel domain-containing protein</fullName>
    </recommendedName>
</protein>
<dbReference type="InterPro" id="IPR011008">
    <property type="entry name" value="Dimeric_a/b-barrel"/>
</dbReference>
<dbReference type="PANTHER" id="PTHR37832:SF1">
    <property type="entry name" value="STRESS-RESPONSE A_B BARREL DOMAIN-CONTAINING PROTEIN"/>
    <property type="match status" value="1"/>
</dbReference>
<organism evidence="2">
    <name type="scientific">marine sediment metagenome</name>
    <dbReference type="NCBI Taxonomy" id="412755"/>
    <lineage>
        <taxon>unclassified sequences</taxon>
        <taxon>metagenomes</taxon>
        <taxon>ecological metagenomes</taxon>
    </lineage>
</organism>
<feature type="domain" description="Stress-response A/B barrel" evidence="1">
    <location>
        <begin position="2"/>
        <end position="98"/>
    </location>
</feature>
<dbReference type="AlphaFoldDB" id="A0A0F9CLA0"/>